<keyword evidence="3" id="KW-0670">Pyruvate</keyword>
<dbReference type="EC" id="2.7.11.-" evidence="1"/>
<dbReference type="OrthoDB" id="241648at2759"/>
<evidence type="ECO:0000313" key="3">
    <source>
        <dbReference type="EMBL" id="ETO13007.1"/>
    </source>
</evidence>
<dbReference type="EMBL" id="ASPP01020900">
    <property type="protein sequence ID" value="ETO13007.1"/>
    <property type="molecule type" value="Genomic_DNA"/>
</dbReference>
<dbReference type="SUPFAM" id="SSF55874">
    <property type="entry name" value="ATPase domain of HSP90 chaperone/DNA topoisomerase II/histidine kinase"/>
    <property type="match status" value="1"/>
</dbReference>
<sequence length="228" mass="25948">MAEENPMFKIEETPYLNDFIDRICQLRNGIYQDTNVVAHVEEAIADASVQCQKYFGEVPKVNIHDKRKQKHFIYIPEHLHHISFELLKNSMRAVCETHPKNLKPIDIIIVDTPETVTIKIADKGGGIPRADMEKIWLYSYTTAVDPYGRTRKELFALLQKEAQSAPNREMLVALKNIPMFGLGYGLSLARLYARYYGGDCNIFSVHGYGTDTYVYLNDLSKSNAAIIG</sequence>
<dbReference type="Gene3D" id="3.30.565.10">
    <property type="entry name" value="Histidine kinase-like ATPase, C-terminal domain"/>
    <property type="match status" value="1"/>
</dbReference>
<dbReference type="InterPro" id="IPR039028">
    <property type="entry name" value="BCKD/PDK"/>
</dbReference>
<keyword evidence="1" id="KW-0808">Transferase</keyword>
<dbReference type="InterPro" id="IPR036890">
    <property type="entry name" value="HATPase_C_sf"/>
</dbReference>
<dbReference type="GO" id="GO:0005759">
    <property type="term" value="C:mitochondrial matrix"/>
    <property type="evidence" value="ECO:0007669"/>
    <property type="project" value="UniProtKB-SubCell"/>
</dbReference>
<dbReference type="Pfam" id="PF02518">
    <property type="entry name" value="HATPase_c"/>
    <property type="match status" value="1"/>
</dbReference>
<dbReference type="GO" id="GO:0004740">
    <property type="term" value="F:pyruvate dehydrogenase (acetyl-transferring) kinase activity"/>
    <property type="evidence" value="ECO:0007669"/>
    <property type="project" value="TreeGrafter"/>
</dbReference>
<keyword evidence="1" id="KW-0067">ATP-binding</keyword>
<evidence type="ECO:0000259" key="2">
    <source>
        <dbReference type="Pfam" id="PF02518"/>
    </source>
</evidence>
<keyword evidence="4" id="KW-1185">Reference proteome</keyword>
<keyword evidence="1" id="KW-0496">Mitochondrion</keyword>
<name>X6MHV5_RETFI</name>
<reference evidence="3 4" key="1">
    <citation type="journal article" date="2013" name="Curr. Biol.">
        <title>The Genome of the Foraminiferan Reticulomyxa filosa.</title>
        <authorList>
            <person name="Glockner G."/>
            <person name="Hulsmann N."/>
            <person name="Schleicher M."/>
            <person name="Noegel A.A."/>
            <person name="Eichinger L."/>
            <person name="Gallinger C."/>
            <person name="Pawlowski J."/>
            <person name="Sierra R."/>
            <person name="Euteneuer U."/>
            <person name="Pillet L."/>
            <person name="Moustafa A."/>
            <person name="Platzer M."/>
            <person name="Groth M."/>
            <person name="Szafranski K."/>
            <person name="Schliwa M."/>
        </authorList>
    </citation>
    <scope>NUCLEOTIDE SEQUENCE [LARGE SCALE GENOMIC DNA]</scope>
</reference>
<protein>
    <recommendedName>
        <fullName evidence="1">Protein-serine/threonine kinase</fullName>
        <ecNumber evidence="1">2.7.11.-</ecNumber>
    </recommendedName>
</protein>
<accession>X6MHV5</accession>
<gene>
    <name evidence="3" type="ORF">RFI_24367</name>
</gene>
<dbReference type="Proteomes" id="UP000023152">
    <property type="component" value="Unassembled WGS sequence"/>
</dbReference>
<keyword evidence="1 3" id="KW-0418">Kinase</keyword>
<comment type="caution">
    <text evidence="3">The sequence shown here is derived from an EMBL/GenBank/DDBJ whole genome shotgun (WGS) entry which is preliminary data.</text>
</comment>
<keyword evidence="1" id="KW-0547">Nucleotide-binding</keyword>
<comment type="similarity">
    <text evidence="1">Belongs to the PDK/BCKDK protein kinase family.</text>
</comment>
<dbReference type="PANTHER" id="PTHR11947">
    <property type="entry name" value="PYRUVATE DEHYDROGENASE KINASE"/>
    <property type="match status" value="1"/>
</dbReference>
<dbReference type="AlphaFoldDB" id="X6MHV5"/>
<evidence type="ECO:0000256" key="1">
    <source>
        <dbReference type="RuleBase" id="RU366032"/>
    </source>
</evidence>
<evidence type="ECO:0000313" key="4">
    <source>
        <dbReference type="Proteomes" id="UP000023152"/>
    </source>
</evidence>
<dbReference type="InterPro" id="IPR003594">
    <property type="entry name" value="HATPase_dom"/>
</dbReference>
<dbReference type="GO" id="GO:0010906">
    <property type="term" value="P:regulation of glucose metabolic process"/>
    <property type="evidence" value="ECO:0007669"/>
    <property type="project" value="TreeGrafter"/>
</dbReference>
<feature type="domain" description="Histidine kinase/HSP90-like ATPase" evidence="2">
    <location>
        <begin position="76"/>
        <end position="216"/>
    </location>
</feature>
<organism evidence="3 4">
    <name type="scientific">Reticulomyxa filosa</name>
    <dbReference type="NCBI Taxonomy" id="46433"/>
    <lineage>
        <taxon>Eukaryota</taxon>
        <taxon>Sar</taxon>
        <taxon>Rhizaria</taxon>
        <taxon>Retaria</taxon>
        <taxon>Foraminifera</taxon>
        <taxon>Monothalamids</taxon>
        <taxon>Reticulomyxidae</taxon>
        <taxon>Reticulomyxa</taxon>
    </lineage>
</organism>
<proteinExistence type="inferred from homology"/>
<dbReference type="GO" id="GO:0005524">
    <property type="term" value="F:ATP binding"/>
    <property type="evidence" value="ECO:0007669"/>
    <property type="project" value="UniProtKB-UniRule"/>
</dbReference>
<comment type="subcellular location">
    <subcellularLocation>
        <location evidence="1">Mitochondrion matrix</location>
    </subcellularLocation>
</comment>
<dbReference type="PANTHER" id="PTHR11947:SF3">
    <property type="entry name" value="[PYRUVATE DEHYDROGENASE (ACETYL-TRANSFERRING)] KINASE, MITOCHONDRIAL"/>
    <property type="match status" value="1"/>
</dbReference>